<dbReference type="Pfam" id="PF05521">
    <property type="entry name" value="Phage_HCP"/>
    <property type="match status" value="1"/>
</dbReference>
<dbReference type="InterPro" id="IPR008767">
    <property type="entry name" value="Phage_SPP1_head-tail_adaptor"/>
</dbReference>
<dbReference type="Proteomes" id="UP001595445">
    <property type="component" value="Unassembled WGS sequence"/>
</dbReference>
<gene>
    <name evidence="1" type="ORF">ACFOD6_11350</name>
</gene>
<proteinExistence type="predicted"/>
<dbReference type="RefSeq" id="WP_197645752.1">
    <property type="nucleotide sequence ID" value="NZ_JAEACP010000015.1"/>
</dbReference>
<comment type="caution">
    <text evidence="1">The sequence shown here is derived from an EMBL/GenBank/DDBJ whole genome shotgun (WGS) entry which is preliminary data.</text>
</comment>
<dbReference type="EMBL" id="JBHRSM010000019">
    <property type="protein sequence ID" value="MFC3086643.1"/>
    <property type="molecule type" value="Genomic_DNA"/>
</dbReference>
<dbReference type="Gene3D" id="2.40.10.270">
    <property type="entry name" value="Bacteriophage SPP1 head-tail adaptor protein"/>
    <property type="match status" value="1"/>
</dbReference>
<dbReference type="InterPro" id="IPR038666">
    <property type="entry name" value="SSP1_head-tail_sf"/>
</dbReference>
<evidence type="ECO:0000313" key="1">
    <source>
        <dbReference type="EMBL" id="MFC3086643.1"/>
    </source>
</evidence>
<keyword evidence="2" id="KW-1185">Reference proteome</keyword>
<organism evidence="1 2">
    <name type="scientific">Tabrizicola soli</name>
    <dbReference type="NCBI Taxonomy" id="2185115"/>
    <lineage>
        <taxon>Bacteria</taxon>
        <taxon>Pseudomonadati</taxon>
        <taxon>Pseudomonadota</taxon>
        <taxon>Alphaproteobacteria</taxon>
        <taxon>Rhodobacterales</taxon>
        <taxon>Paracoccaceae</taxon>
        <taxon>Tabrizicola</taxon>
    </lineage>
</organism>
<sequence length="112" mass="12103">MKAPHLNRALVLEGVVRTPDGAGGFTEAWAALGTLWAEVLPGSGSDTLGEERMLSAVPYRVTVRGGPVGAGSRPRAGQRFREGLRLFLIQAVAERDPQGRYLTCFVREEVPK</sequence>
<name>A0ABV7DU55_9RHOB</name>
<accession>A0ABV7DU55</accession>
<reference evidence="2" key="1">
    <citation type="journal article" date="2019" name="Int. J. Syst. Evol. Microbiol.">
        <title>The Global Catalogue of Microorganisms (GCM) 10K type strain sequencing project: providing services to taxonomists for standard genome sequencing and annotation.</title>
        <authorList>
            <consortium name="The Broad Institute Genomics Platform"/>
            <consortium name="The Broad Institute Genome Sequencing Center for Infectious Disease"/>
            <person name="Wu L."/>
            <person name="Ma J."/>
        </authorList>
    </citation>
    <scope>NUCLEOTIDE SEQUENCE [LARGE SCALE GENOMIC DNA]</scope>
    <source>
        <strain evidence="2">KCTC 62102</strain>
    </source>
</reference>
<protein>
    <submittedName>
        <fullName evidence="1">Head-tail adaptor protein</fullName>
    </submittedName>
</protein>
<evidence type="ECO:0000313" key="2">
    <source>
        <dbReference type="Proteomes" id="UP001595445"/>
    </source>
</evidence>